<dbReference type="PANTHER" id="PTHR40635">
    <property type="match status" value="1"/>
</dbReference>
<reference evidence="2 3" key="1">
    <citation type="journal article" date="2018" name="Mol. Biol. Evol.">
        <title>Broad Genomic Sampling Reveals a Smut Pathogenic Ancestry of the Fungal Clade Ustilaginomycotina.</title>
        <authorList>
            <person name="Kijpornyongpan T."/>
            <person name="Mondo S.J."/>
            <person name="Barry K."/>
            <person name="Sandor L."/>
            <person name="Lee J."/>
            <person name="Lipzen A."/>
            <person name="Pangilinan J."/>
            <person name="LaButti K."/>
            <person name="Hainaut M."/>
            <person name="Henrissat B."/>
            <person name="Grigoriev I.V."/>
            <person name="Spatafora J.W."/>
            <person name="Aime M.C."/>
        </authorList>
    </citation>
    <scope>NUCLEOTIDE SEQUENCE [LARGE SCALE GENOMIC DNA]</scope>
    <source>
        <strain evidence="2 3">MCA 3882</strain>
    </source>
</reference>
<evidence type="ECO:0000256" key="1">
    <source>
        <dbReference type="SAM" id="MobiDB-lite"/>
    </source>
</evidence>
<proteinExistence type="predicted"/>
<feature type="region of interest" description="Disordered" evidence="1">
    <location>
        <begin position="218"/>
        <end position="238"/>
    </location>
</feature>
<sequence length="418" mass="47511">MSFSQRNLYYLRASRSVVMQAILYLDPKNLRWMNAPLYVIDDDEDDTDSEEDVREDGRRRTRTIGDEIVRKALDHLGKTLMAKLYKEKKEDGYLSSSTTGTRRVDQYIDVDFMMAYLFRQVDKKHAILLKNKELKFPQKRESMAPPMISATEMRRNQNEQSTTLPPSRLAERQANESDRHDIVAEGQEIGSRTDDIRVKEEDDAFATTFSFADQVAEDGAEMEEEPANDNAAIDLDSMEDDKKPRLSVSYTGFRIFELTLVLIIEPTKRTRRLRPELFREEVQEEKHLLSATPLPDQQRQTPLPSSTPARNTRSLSVASSFDGDDDDDDQQTAQQRADSRRLASNGPLFRGTPSDWEPTPTPTPAPEDRRSQAGTVVEDDDSGTEERPEESAGFQLATQLLNADGAENGGRGYEDDDE</sequence>
<dbReference type="RefSeq" id="XP_025354221.1">
    <property type="nucleotide sequence ID" value="XM_025502667.1"/>
</dbReference>
<dbReference type="PANTHER" id="PTHR40635:SF1">
    <property type="match status" value="1"/>
</dbReference>
<dbReference type="GeneID" id="37024448"/>
<dbReference type="InParanoid" id="A0A316V8K2"/>
<feature type="region of interest" description="Disordered" evidence="1">
    <location>
        <begin position="284"/>
        <end position="394"/>
    </location>
</feature>
<keyword evidence="3" id="KW-1185">Reference proteome</keyword>
<evidence type="ECO:0000313" key="3">
    <source>
        <dbReference type="Proteomes" id="UP000245771"/>
    </source>
</evidence>
<dbReference type="EMBL" id="KZ819604">
    <property type="protein sequence ID" value="PWN33919.1"/>
    <property type="molecule type" value="Genomic_DNA"/>
</dbReference>
<feature type="region of interest" description="Disordered" evidence="1">
    <location>
        <begin position="150"/>
        <end position="180"/>
    </location>
</feature>
<name>A0A316V8K2_9BASI</name>
<evidence type="ECO:0000313" key="2">
    <source>
        <dbReference type="EMBL" id="PWN33919.1"/>
    </source>
</evidence>
<feature type="compositionally biased region" description="Polar residues" evidence="1">
    <location>
        <begin position="295"/>
        <end position="317"/>
    </location>
</feature>
<dbReference type="OrthoDB" id="5374757at2759"/>
<accession>A0A316V8K2</accession>
<feature type="region of interest" description="Disordered" evidence="1">
    <location>
        <begin position="399"/>
        <end position="418"/>
    </location>
</feature>
<dbReference type="AlphaFoldDB" id="A0A316V8K2"/>
<gene>
    <name evidence="2" type="ORF">FA14DRAFT_66286</name>
</gene>
<protein>
    <submittedName>
        <fullName evidence="2">Uncharacterized protein</fullName>
    </submittedName>
</protein>
<dbReference type="Proteomes" id="UP000245771">
    <property type="component" value="Unassembled WGS sequence"/>
</dbReference>
<feature type="compositionally biased region" description="Acidic residues" evidence="1">
    <location>
        <begin position="218"/>
        <end position="227"/>
    </location>
</feature>
<organism evidence="2 3">
    <name type="scientific">Meira miltonrushii</name>
    <dbReference type="NCBI Taxonomy" id="1280837"/>
    <lineage>
        <taxon>Eukaryota</taxon>
        <taxon>Fungi</taxon>
        <taxon>Dikarya</taxon>
        <taxon>Basidiomycota</taxon>
        <taxon>Ustilaginomycotina</taxon>
        <taxon>Exobasidiomycetes</taxon>
        <taxon>Exobasidiales</taxon>
        <taxon>Brachybasidiaceae</taxon>
        <taxon>Meira</taxon>
    </lineage>
</organism>
<feature type="compositionally biased region" description="Basic and acidic residues" evidence="1">
    <location>
        <begin position="169"/>
        <end position="180"/>
    </location>
</feature>